<evidence type="ECO:0000313" key="7">
    <source>
        <dbReference type="EMBL" id="NYD35652.1"/>
    </source>
</evidence>
<comment type="caution">
    <text evidence="7">The sequence shown here is derived from an EMBL/GenBank/DDBJ whole genome shotgun (WGS) entry which is preliminary data.</text>
</comment>
<evidence type="ECO:0000256" key="2">
    <source>
        <dbReference type="ARBA" id="ARBA00012404"/>
    </source>
</evidence>
<organism evidence="7 8">
    <name type="scientific">Actinomycetospora corticicola</name>
    <dbReference type="NCBI Taxonomy" id="663602"/>
    <lineage>
        <taxon>Bacteria</taxon>
        <taxon>Bacillati</taxon>
        <taxon>Actinomycetota</taxon>
        <taxon>Actinomycetes</taxon>
        <taxon>Pseudonocardiales</taxon>
        <taxon>Pseudonocardiaceae</taxon>
        <taxon>Actinomycetospora</taxon>
    </lineage>
</organism>
<dbReference type="GO" id="GO:0004106">
    <property type="term" value="F:chorismate mutase activity"/>
    <property type="evidence" value="ECO:0007669"/>
    <property type="project" value="UniProtKB-EC"/>
</dbReference>
<keyword evidence="4 7" id="KW-0413">Isomerase</keyword>
<evidence type="ECO:0000256" key="1">
    <source>
        <dbReference type="ARBA" id="ARBA00004817"/>
    </source>
</evidence>
<dbReference type="AlphaFoldDB" id="A0A7Y9DUB3"/>
<dbReference type="SUPFAM" id="SSF48600">
    <property type="entry name" value="Chorismate mutase II"/>
    <property type="match status" value="1"/>
</dbReference>
<feature type="signal peptide" evidence="5">
    <location>
        <begin position="1"/>
        <end position="26"/>
    </location>
</feature>
<feature type="chain" id="PRO_5031066265" description="chorismate mutase" evidence="5">
    <location>
        <begin position="27"/>
        <end position="185"/>
    </location>
</feature>
<dbReference type="NCBIfam" id="NF006741">
    <property type="entry name" value="PRK09269.1"/>
    <property type="match status" value="1"/>
</dbReference>
<dbReference type="PANTHER" id="PTHR38041">
    <property type="entry name" value="CHORISMATE MUTASE"/>
    <property type="match status" value="1"/>
</dbReference>
<dbReference type="InterPro" id="IPR002701">
    <property type="entry name" value="CM_II_prokaryot"/>
</dbReference>
<dbReference type="EMBL" id="JACCBN010000001">
    <property type="protein sequence ID" value="NYD35652.1"/>
    <property type="molecule type" value="Genomic_DNA"/>
</dbReference>
<dbReference type="EC" id="5.4.99.5" evidence="2"/>
<dbReference type="SMART" id="SM00830">
    <property type="entry name" value="CM_2"/>
    <property type="match status" value="1"/>
</dbReference>
<dbReference type="NCBIfam" id="TIGR01806">
    <property type="entry name" value="CM_mono2"/>
    <property type="match status" value="1"/>
</dbReference>
<dbReference type="Pfam" id="PF01817">
    <property type="entry name" value="CM_2"/>
    <property type="match status" value="1"/>
</dbReference>
<feature type="domain" description="Chorismate mutase" evidence="6">
    <location>
        <begin position="33"/>
        <end position="103"/>
    </location>
</feature>
<name>A0A7Y9DUB3_9PSEU</name>
<evidence type="ECO:0000259" key="6">
    <source>
        <dbReference type="SMART" id="SM00830"/>
    </source>
</evidence>
<evidence type="ECO:0000256" key="5">
    <source>
        <dbReference type="SAM" id="SignalP"/>
    </source>
</evidence>
<dbReference type="Proteomes" id="UP000535890">
    <property type="component" value="Unassembled WGS sequence"/>
</dbReference>
<proteinExistence type="predicted"/>
<evidence type="ECO:0000256" key="4">
    <source>
        <dbReference type="ARBA" id="ARBA00023235"/>
    </source>
</evidence>
<protein>
    <recommendedName>
        <fullName evidence="2">chorismate mutase</fullName>
        <ecNumber evidence="2">5.4.99.5</ecNumber>
    </recommendedName>
</protein>
<dbReference type="InterPro" id="IPR008240">
    <property type="entry name" value="Chorismate_mutase_periplasmic"/>
</dbReference>
<dbReference type="PANTHER" id="PTHR38041:SF2">
    <property type="entry name" value="SECRETED CHORISMATE MUTASE"/>
    <property type="match status" value="1"/>
</dbReference>
<gene>
    <name evidence="7" type="ORF">BJ983_001754</name>
</gene>
<dbReference type="InterPro" id="IPR036263">
    <property type="entry name" value="Chorismate_II_sf"/>
</dbReference>
<comment type="pathway">
    <text evidence="1">Metabolic intermediate biosynthesis; prephenate biosynthesis; prephenate from chorismate: step 1/1.</text>
</comment>
<keyword evidence="8" id="KW-1185">Reference proteome</keyword>
<keyword evidence="3 5" id="KW-0732">Signal</keyword>
<dbReference type="Gene3D" id="1.20.59.10">
    <property type="entry name" value="Chorismate mutase"/>
    <property type="match status" value="1"/>
</dbReference>
<sequence>MTRRLVLLALLACCAGCGTIASPNAAAGPWDPVVGVVADRLATADTVAASKYVSKAGVEDPARERVVLDAAAAAGSTRRLDPAEVAAVVGDQIAASKVVQYGLLEDWTDRPATAPTTPPDLAAVRTTLDAVTPRLVDTLASAQPARTDPVCRGEVTSAAVRVAAARSLDSLHRRGLERAVRSFCP</sequence>
<dbReference type="InterPro" id="IPR051331">
    <property type="entry name" value="Chorismate_mutase-related"/>
</dbReference>
<evidence type="ECO:0000313" key="8">
    <source>
        <dbReference type="Proteomes" id="UP000535890"/>
    </source>
</evidence>
<dbReference type="RefSeq" id="WP_179793457.1">
    <property type="nucleotide sequence ID" value="NZ_BAABHP010000017.1"/>
</dbReference>
<dbReference type="GO" id="GO:0009697">
    <property type="term" value="P:salicylic acid biosynthetic process"/>
    <property type="evidence" value="ECO:0007669"/>
    <property type="project" value="TreeGrafter"/>
</dbReference>
<reference evidence="7 8" key="1">
    <citation type="submission" date="2020-07" db="EMBL/GenBank/DDBJ databases">
        <title>Sequencing the genomes of 1000 actinobacteria strains.</title>
        <authorList>
            <person name="Klenk H.-P."/>
        </authorList>
    </citation>
    <scope>NUCLEOTIDE SEQUENCE [LARGE SCALE GENOMIC DNA]</scope>
    <source>
        <strain evidence="7 8">DSM 45772</strain>
    </source>
</reference>
<accession>A0A7Y9DUB3</accession>
<dbReference type="InterPro" id="IPR036979">
    <property type="entry name" value="CM_dom_sf"/>
</dbReference>
<dbReference type="UniPathway" id="UPA00120">
    <property type="reaction ID" value="UER00203"/>
</dbReference>
<evidence type="ECO:0000256" key="3">
    <source>
        <dbReference type="ARBA" id="ARBA00022729"/>
    </source>
</evidence>
<dbReference type="GO" id="GO:0046417">
    <property type="term" value="P:chorismate metabolic process"/>
    <property type="evidence" value="ECO:0007669"/>
    <property type="project" value="InterPro"/>
</dbReference>